<keyword evidence="3" id="KW-1185">Reference proteome</keyword>
<dbReference type="EMBL" id="JADGJH010000253">
    <property type="protein sequence ID" value="KAJ3132366.1"/>
    <property type="molecule type" value="Genomic_DNA"/>
</dbReference>
<dbReference type="AlphaFoldDB" id="A0AAD5XJA6"/>
<gene>
    <name evidence="2" type="ORF">HK100_005409</name>
</gene>
<sequence>MASFTVKKDSARDLTSTSFDNDIFYEANGYPDAVKFDGPPTIGATKQEVDSEDEEQNEINSVETLVERLNKEMEHRGPQSKAKPRKKGIDADNELEIVSRKLLNVAFDENAAANAIPQEKYLSPNDPSTIKYLVSRIFHLNLFLFLDA</sequence>
<proteinExistence type="predicted"/>
<name>A0AAD5XJA6_9FUNG</name>
<evidence type="ECO:0000256" key="1">
    <source>
        <dbReference type="SAM" id="MobiDB-lite"/>
    </source>
</evidence>
<feature type="region of interest" description="Disordered" evidence="1">
    <location>
        <begin position="71"/>
        <end position="90"/>
    </location>
</feature>
<reference evidence="2" key="1">
    <citation type="submission" date="2020-05" db="EMBL/GenBank/DDBJ databases">
        <title>Phylogenomic resolution of chytrid fungi.</title>
        <authorList>
            <person name="Stajich J.E."/>
            <person name="Amses K."/>
            <person name="Simmons R."/>
            <person name="Seto K."/>
            <person name="Myers J."/>
            <person name="Bonds A."/>
            <person name="Quandt C.A."/>
            <person name="Barry K."/>
            <person name="Liu P."/>
            <person name="Grigoriev I."/>
            <person name="Longcore J.E."/>
            <person name="James T.Y."/>
        </authorList>
    </citation>
    <scope>NUCLEOTIDE SEQUENCE</scope>
    <source>
        <strain evidence="2">JEL0513</strain>
    </source>
</reference>
<evidence type="ECO:0000313" key="2">
    <source>
        <dbReference type="EMBL" id="KAJ3132366.1"/>
    </source>
</evidence>
<protein>
    <submittedName>
        <fullName evidence="2">Uncharacterized protein</fullName>
    </submittedName>
</protein>
<comment type="caution">
    <text evidence="2">The sequence shown here is derived from an EMBL/GenBank/DDBJ whole genome shotgun (WGS) entry which is preliminary data.</text>
</comment>
<organism evidence="2 3">
    <name type="scientific">Physocladia obscura</name>
    <dbReference type="NCBI Taxonomy" id="109957"/>
    <lineage>
        <taxon>Eukaryota</taxon>
        <taxon>Fungi</taxon>
        <taxon>Fungi incertae sedis</taxon>
        <taxon>Chytridiomycota</taxon>
        <taxon>Chytridiomycota incertae sedis</taxon>
        <taxon>Chytridiomycetes</taxon>
        <taxon>Chytridiales</taxon>
        <taxon>Chytriomycetaceae</taxon>
        <taxon>Physocladia</taxon>
    </lineage>
</organism>
<evidence type="ECO:0000313" key="3">
    <source>
        <dbReference type="Proteomes" id="UP001211907"/>
    </source>
</evidence>
<accession>A0AAD5XJA6</accession>
<dbReference type="Proteomes" id="UP001211907">
    <property type="component" value="Unassembled WGS sequence"/>
</dbReference>